<protein>
    <submittedName>
        <fullName evidence="4">HPN isoform 3</fullName>
    </submittedName>
</protein>
<evidence type="ECO:0000256" key="1">
    <source>
        <dbReference type="ARBA" id="ARBA00023157"/>
    </source>
</evidence>
<feature type="domain" description="Hepsin SRCR" evidence="3">
    <location>
        <begin position="51"/>
        <end position="79"/>
    </location>
</feature>
<name>A0A2J8QH42_PANTR</name>
<dbReference type="GO" id="GO:0070008">
    <property type="term" value="F:serine-type exopeptidase activity"/>
    <property type="evidence" value="ECO:0007669"/>
    <property type="project" value="InterPro"/>
</dbReference>
<dbReference type="Gene3D" id="3.10.250.10">
    <property type="entry name" value="SRCR-like domain"/>
    <property type="match status" value="1"/>
</dbReference>
<dbReference type="InterPro" id="IPR015352">
    <property type="entry name" value="Hepsin-SRCR_dom"/>
</dbReference>
<evidence type="ECO:0000259" key="3">
    <source>
        <dbReference type="Pfam" id="PF09272"/>
    </source>
</evidence>
<accession>A0A2J8QH42</accession>
<evidence type="ECO:0000256" key="2">
    <source>
        <dbReference type="SAM" id="Phobius"/>
    </source>
</evidence>
<sequence>MAQKEGGRTVPCCSRPKVAALTAGTLLLLTAIGAASWAIVAVLLRSDQEPLYPVQVSSADARLMVFDKTEGTWRLLCSSR</sequence>
<gene>
    <name evidence="4" type="ORF">CK820_G0030177</name>
</gene>
<dbReference type="Pfam" id="PF09272">
    <property type="entry name" value="Hepsin-SRCR"/>
    <property type="match status" value="1"/>
</dbReference>
<reference evidence="4" key="1">
    <citation type="submission" date="2017-12" db="EMBL/GenBank/DDBJ databases">
        <title>High-resolution comparative analysis of great ape genomes.</title>
        <authorList>
            <person name="Pollen A."/>
            <person name="Hastie A."/>
            <person name="Hormozdiari F."/>
            <person name="Dougherty M."/>
            <person name="Liu R."/>
            <person name="Chaisson M."/>
            <person name="Hoppe E."/>
            <person name="Hill C."/>
            <person name="Pang A."/>
            <person name="Hillier L."/>
            <person name="Baker C."/>
            <person name="Armstrong J."/>
            <person name="Shendure J."/>
            <person name="Paten B."/>
            <person name="Wilson R."/>
            <person name="Chao H."/>
            <person name="Schneider V."/>
            <person name="Ventura M."/>
            <person name="Kronenberg Z."/>
            <person name="Murali S."/>
            <person name="Gordon D."/>
            <person name="Cantsilieris S."/>
            <person name="Munson K."/>
            <person name="Nelson B."/>
            <person name="Raja A."/>
            <person name="Underwood J."/>
            <person name="Diekhans M."/>
            <person name="Fiddes I."/>
            <person name="Haussler D."/>
            <person name="Eichler E."/>
        </authorList>
    </citation>
    <scope>NUCLEOTIDE SEQUENCE [LARGE SCALE GENOMIC DNA]</scope>
    <source>
        <strain evidence="4">Yerkes chimp pedigree #C0471</strain>
    </source>
</reference>
<dbReference type="GO" id="GO:0004252">
    <property type="term" value="F:serine-type endopeptidase activity"/>
    <property type="evidence" value="ECO:0007669"/>
    <property type="project" value="InterPro"/>
</dbReference>
<comment type="caution">
    <text evidence="4">The sequence shown here is derived from an EMBL/GenBank/DDBJ whole genome shotgun (WGS) entry which is preliminary data.</text>
</comment>
<evidence type="ECO:0000313" key="4">
    <source>
        <dbReference type="EMBL" id="PNI95593.1"/>
    </source>
</evidence>
<keyword evidence="2" id="KW-0812">Transmembrane</keyword>
<keyword evidence="1" id="KW-1015">Disulfide bond</keyword>
<feature type="non-terminal residue" evidence="4">
    <location>
        <position position="80"/>
    </location>
</feature>
<proteinExistence type="predicted"/>
<dbReference type="AlphaFoldDB" id="A0A2J8QH42"/>
<dbReference type="InterPro" id="IPR036772">
    <property type="entry name" value="SRCR-like_dom_sf"/>
</dbReference>
<dbReference type="SMR" id="A0A2J8QH42"/>
<keyword evidence="2" id="KW-0472">Membrane</keyword>
<keyword evidence="2" id="KW-1133">Transmembrane helix</keyword>
<dbReference type="EMBL" id="NBAG03000037">
    <property type="protein sequence ID" value="PNI95593.1"/>
    <property type="molecule type" value="Genomic_DNA"/>
</dbReference>
<dbReference type="GO" id="GO:0016020">
    <property type="term" value="C:membrane"/>
    <property type="evidence" value="ECO:0007669"/>
    <property type="project" value="InterPro"/>
</dbReference>
<feature type="transmembrane region" description="Helical" evidence="2">
    <location>
        <begin position="21"/>
        <end position="44"/>
    </location>
</feature>
<organism evidence="4">
    <name type="scientific">Pan troglodytes</name>
    <name type="common">Chimpanzee</name>
    <dbReference type="NCBI Taxonomy" id="9598"/>
    <lineage>
        <taxon>Eukaryota</taxon>
        <taxon>Metazoa</taxon>
        <taxon>Chordata</taxon>
        <taxon>Craniata</taxon>
        <taxon>Vertebrata</taxon>
        <taxon>Euteleostomi</taxon>
        <taxon>Mammalia</taxon>
        <taxon>Eutheria</taxon>
        <taxon>Euarchontoglires</taxon>
        <taxon>Primates</taxon>
        <taxon>Haplorrhini</taxon>
        <taxon>Catarrhini</taxon>
        <taxon>Hominidae</taxon>
        <taxon>Pan</taxon>
    </lineage>
</organism>